<dbReference type="InterPro" id="IPR001764">
    <property type="entry name" value="Glyco_hydro_3_N"/>
</dbReference>
<dbReference type="InterPro" id="IPR036962">
    <property type="entry name" value="Glyco_hydro_3_N_sf"/>
</dbReference>
<dbReference type="InterPro" id="IPR026891">
    <property type="entry name" value="Fn3-like"/>
</dbReference>
<comment type="catalytic activity">
    <reaction evidence="1">
        <text>Hydrolysis of terminal, non-reducing beta-D-glucosyl residues with release of beta-D-glucose.</text>
        <dbReference type="EC" id="3.2.1.21"/>
    </reaction>
</comment>
<dbReference type="SMART" id="SM01217">
    <property type="entry name" value="Fn3_like"/>
    <property type="match status" value="1"/>
</dbReference>
<comment type="similarity">
    <text evidence="2">Belongs to the glycosyl hydrolase 3 family.</text>
</comment>
<dbReference type="InterPro" id="IPR002772">
    <property type="entry name" value="Glyco_hydro_3_C"/>
</dbReference>
<dbReference type="PANTHER" id="PTHR30620">
    <property type="entry name" value="PERIPLASMIC BETA-GLUCOSIDASE-RELATED"/>
    <property type="match status" value="1"/>
</dbReference>
<dbReference type="EC" id="3.2.1.21" evidence="3"/>
<dbReference type="Gene3D" id="2.60.40.10">
    <property type="entry name" value="Immunoglobulins"/>
    <property type="match status" value="1"/>
</dbReference>
<evidence type="ECO:0000313" key="8">
    <source>
        <dbReference type="EMBL" id="TYT61499.1"/>
    </source>
</evidence>
<evidence type="ECO:0000256" key="1">
    <source>
        <dbReference type="ARBA" id="ARBA00000448"/>
    </source>
</evidence>
<evidence type="ECO:0000313" key="9">
    <source>
        <dbReference type="Proteomes" id="UP000324104"/>
    </source>
</evidence>
<dbReference type="PRINTS" id="PR00133">
    <property type="entry name" value="GLHYDRLASE3"/>
</dbReference>
<dbReference type="Gene3D" id="3.20.20.300">
    <property type="entry name" value="Glycoside hydrolase, family 3, N-terminal domain"/>
    <property type="match status" value="1"/>
</dbReference>
<dbReference type="InterPro" id="IPR013783">
    <property type="entry name" value="Ig-like_fold"/>
</dbReference>
<gene>
    <name evidence="8" type="ORF">FYC77_13355</name>
</gene>
<dbReference type="RefSeq" id="WP_149081996.1">
    <property type="nucleotide sequence ID" value="NZ_VTAW01000017.1"/>
</dbReference>
<accession>A0A5D5AI83</accession>
<keyword evidence="5 8" id="KW-0378">Hydrolase</keyword>
<dbReference type="Pfam" id="PF01915">
    <property type="entry name" value="Glyco_hydro_3_C"/>
    <property type="match status" value="1"/>
</dbReference>
<reference evidence="8 9" key="1">
    <citation type="submission" date="2019-08" db="EMBL/GenBank/DDBJ databases">
        <title>Archaea genome.</title>
        <authorList>
            <person name="Kajale S."/>
            <person name="Shouche Y."/>
            <person name="Deshpande N."/>
            <person name="Sharma A."/>
        </authorList>
    </citation>
    <scope>NUCLEOTIDE SEQUENCE [LARGE SCALE GENOMIC DNA]</scope>
    <source>
        <strain evidence="8 9">ESP3B_9</strain>
    </source>
</reference>
<proteinExistence type="inferred from homology"/>
<evidence type="ECO:0000256" key="3">
    <source>
        <dbReference type="ARBA" id="ARBA00012744"/>
    </source>
</evidence>
<name>A0A5D5AI83_9EURY</name>
<dbReference type="GO" id="GO:0009251">
    <property type="term" value="P:glucan catabolic process"/>
    <property type="evidence" value="ECO:0007669"/>
    <property type="project" value="TreeGrafter"/>
</dbReference>
<evidence type="ECO:0000256" key="6">
    <source>
        <dbReference type="ARBA" id="ARBA00023295"/>
    </source>
</evidence>
<evidence type="ECO:0000256" key="5">
    <source>
        <dbReference type="ARBA" id="ARBA00022801"/>
    </source>
</evidence>
<dbReference type="EMBL" id="VTAW01000017">
    <property type="protein sequence ID" value="TYT61499.1"/>
    <property type="molecule type" value="Genomic_DNA"/>
</dbReference>
<dbReference type="GO" id="GO:0008422">
    <property type="term" value="F:beta-glucosidase activity"/>
    <property type="evidence" value="ECO:0007669"/>
    <property type="project" value="UniProtKB-EC"/>
</dbReference>
<feature type="domain" description="Fibronectin type III-like" evidence="7">
    <location>
        <begin position="662"/>
        <end position="731"/>
    </location>
</feature>
<dbReference type="InterPro" id="IPR036881">
    <property type="entry name" value="Glyco_hydro_3_C_sf"/>
</dbReference>
<dbReference type="PANTHER" id="PTHR30620:SF16">
    <property type="entry name" value="LYSOSOMAL BETA GLUCOSIDASE"/>
    <property type="match status" value="1"/>
</dbReference>
<dbReference type="AlphaFoldDB" id="A0A5D5AI83"/>
<dbReference type="SUPFAM" id="SSF52279">
    <property type="entry name" value="Beta-D-glucan exohydrolase, C-terminal domain"/>
    <property type="match status" value="1"/>
</dbReference>
<comment type="caution">
    <text evidence="8">The sequence shown here is derived from an EMBL/GenBank/DDBJ whole genome shotgun (WGS) entry which is preliminary data.</text>
</comment>
<keyword evidence="9" id="KW-1185">Reference proteome</keyword>
<dbReference type="InterPro" id="IPR051915">
    <property type="entry name" value="Cellulose_Degrad_GH3"/>
</dbReference>
<evidence type="ECO:0000256" key="2">
    <source>
        <dbReference type="ARBA" id="ARBA00005336"/>
    </source>
</evidence>
<organism evidence="8 9">
    <name type="scientific">Natrialba swarupiae</name>
    <dbReference type="NCBI Taxonomy" id="2448032"/>
    <lineage>
        <taxon>Archaea</taxon>
        <taxon>Methanobacteriati</taxon>
        <taxon>Methanobacteriota</taxon>
        <taxon>Stenosarchaea group</taxon>
        <taxon>Halobacteria</taxon>
        <taxon>Halobacteriales</taxon>
        <taxon>Natrialbaceae</taxon>
        <taxon>Natrialba</taxon>
    </lineage>
</organism>
<sequence length="740" mass="79905">MRSESDTPAFRDGDIDLETRVDDLVERMTLAEKAGQVTGTWGGNFRHENDVDDLKTAISEAHVGAAAPFGWGSGITRDPAEAAAIVNELQRHAMEETRLGIPLLFNVDAVHGHAYITGATVFPNGLGAAATWDPEGVEKAASVTASEVRATGAHQNYSPTTDVARDPRWGRAFETFGESPHLVGELVAAKVRGYQGSGVGDPEGVVATAKHFPAYSEPERGEDAAPVDVSEYKLRNTFVAPFERALSEDVRSVMPSYNSINGEPSHGSVSLLRSLLRDELGFDGHVVSDWDGIRHLFEDHGTAHNHASAVKQARQAGLDIASVGHIEHADRVIELVEDGDLTEDALDTSVRRVLRLKFELGLFEEPFVDEEAVTETLGNDDHREVARQSARDSMTLLKNDDLLPLSGDEDVFVGGPNADDMVHQLGGWSVDDDDGIPGETILEAISASTSGTVTHAQGTTLNETMDVDDAVEKAAAADVAVLALGEGWYLHEFGPAEQAGVETGEWPTRTGLRLSAPQRELVQRVHETDTPVVGVLVTGRPLVVDWMAEHVPAILMAYFPGTEGGVAIAETLFGENDPSGRLPITIPSSTDALPQTFDHLVHPTPIGDHEHPDSYDPLYPFGHGLSYTTFETDDLAVAYDTDADAVTVEVDVSNVGDRTGTETVQIYARQLQASRVRPNRSLVGFDRVTVEPDETVRATVELPMAAFEYHVPNVGTILEPGPYRIDIDDHSETVELPEDA</sequence>
<evidence type="ECO:0000259" key="7">
    <source>
        <dbReference type="SMART" id="SM01217"/>
    </source>
</evidence>
<dbReference type="Pfam" id="PF14310">
    <property type="entry name" value="Fn3-like"/>
    <property type="match status" value="1"/>
</dbReference>
<keyword evidence="4" id="KW-0732">Signal</keyword>
<evidence type="ECO:0000256" key="4">
    <source>
        <dbReference type="ARBA" id="ARBA00022729"/>
    </source>
</evidence>
<dbReference type="SUPFAM" id="SSF51445">
    <property type="entry name" value="(Trans)glycosidases"/>
    <property type="match status" value="1"/>
</dbReference>
<dbReference type="Pfam" id="PF00933">
    <property type="entry name" value="Glyco_hydro_3"/>
    <property type="match status" value="1"/>
</dbReference>
<dbReference type="Gene3D" id="3.40.50.1700">
    <property type="entry name" value="Glycoside hydrolase family 3 C-terminal domain"/>
    <property type="match status" value="1"/>
</dbReference>
<keyword evidence="6" id="KW-0326">Glycosidase</keyword>
<dbReference type="InterPro" id="IPR017853">
    <property type="entry name" value="GH"/>
</dbReference>
<protein>
    <recommendedName>
        <fullName evidence="3">beta-glucosidase</fullName>
        <ecNumber evidence="3">3.2.1.21</ecNumber>
    </recommendedName>
</protein>
<dbReference type="Proteomes" id="UP000324104">
    <property type="component" value="Unassembled WGS sequence"/>
</dbReference>